<accession>A0A0L0CG89</accession>
<protein>
    <submittedName>
        <fullName evidence="1">Uncharacterized protein</fullName>
    </submittedName>
</protein>
<evidence type="ECO:0000313" key="1">
    <source>
        <dbReference type="EMBL" id="KNC31403.1"/>
    </source>
</evidence>
<keyword evidence="2" id="KW-1185">Reference proteome</keyword>
<comment type="caution">
    <text evidence="1">The sequence shown here is derived from an EMBL/GenBank/DDBJ whole genome shotgun (WGS) entry which is preliminary data.</text>
</comment>
<dbReference type="AlphaFoldDB" id="A0A0L0CG89"/>
<name>A0A0L0CG89_LUCCU</name>
<dbReference type="Proteomes" id="UP000037069">
    <property type="component" value="Unassembled WGS sequence"/>
</dbReference>
<evidence type="ECO:0000313" key="2">
    <source>
        <dbReference type="Proteomes" id="UP000037069"/>
    </source>
</evidence>
<sequence>MVAITDTEKECNQVLVERLTDQRNLMIPMFLEPGNYTEDE</sequence>
<dbReference type="EMBL" id="JRES01000423">
    <property type="protein sequence ID" value="KNC31403.1"/>
    <property type="molecule type" value="Genomic_DNA"/>
</dbReference>
<reference evidence="1 2" key="1">
    <citation type="journal article" date="2015" name="Nat. Commun.">
        <title>Lucilia cuprina genome unlocks parasitic fly biology to underpin future interventions.</title>
        <authorList>
            <person name="Anstead C.A."/>
            <person name="Korhonen P.K."/>
            <person name="Young N.D."/>
            <person name="Hall R.S."/>
            <person name="Jex A.R."/>
            <person name="Murali S.C."/>
            <person name="Hughes D.S."/>
            <person name="Lee S.F."/>
            <person name="Perry T."/>
            <person name="Stroehlein A.J."/>
            <person name="Ansell B.R."/>
            <person name="Breugelmans B."/>
            <person name="Hofmann A."/>
            <person name="Qu J."/>
            <person name="Dugan S."/>
            <person name="Lee S.L."/>
            <person name="Chao H."/>
            <person name="Dinh H."/>
            <person name="Han Y."/>
            <person name="Doddapaneni H.V."/>
            <person name="Worley K.C."/>
            <person name="Muzny D.M."/>
            <person name="Ioannidis P."/>
            <person name="Waterhouse R.M."/>
            <person name="Zdobnov E.M."/>
            <person name="James P.J."/>
            <person name="Bagnall N.H."/>
            <person name="Kotze A.C."/>
            <person name="Gibbs R.A."/>
            <person name="Richards S."/>
            <person name="Batterham P."/>
            <person name="Gasser R.B."/>
        </authorList>
    </citation>
    <scope>NUCLEOTIDE SEQUENCE [LARGE SCALE GENOMIC DNA]</scope>
    <source>
        <strain evidence="1 2">LS</strain>
        <tissue evidence="1">Full body</tissue>
    </source>
</reference>
<organism evidence="1 2">
    <name type="scientific">Lucilia cuprina</name>
    <name type="common">Green bottle fly</name>
    <name type="synonym">Australian sheep blowfly</name>
    <dbReference type="NCBI Taxonomy" id="7375"/>
    <lineage>
        <taxon>Eukaryota</taxon>
        <taxon>Metazoa</taxon>
        <taxon>Ecdysozoa</taxon>
        <taxon>Arthropoda</taxon>
        <taxon>Hexapoda</taxon>
        <taxon>Insecta</taxon>
        <taxon>Pterygota</taxon>
        <taxon>Neoptera</taxon>
        <taxon>Endopterygota</taxon>
        <taxon>Diptera</taxon>
        <taxon>Brachycera</taxon>
        <taxon>Muscomorpha</taxon>
        <taxon>Oestroidea</taxon>
        <taxon>Calliphoridae</taxon>
        <taxon>Luciliinae</taxon>
        <taxon>Lucilia</taxon>
    </lineage>
</organism>
<gene>
    <name evidence="1" type="ORF">FF38_03880</name>
</gene>
<proteinExistence type="predicted"/>